<gene>
    <name evidence="8" type="ORF">K466DRAFT_551801</name>
</gene>
<feature type="region of interest" description="Disordered" evidence="6">
    <location>
        <begin position="134"/>
        <end position="228"/>
    </location>
</feature>
<feature type="region of interest" description="Disordered" evidence="6">
    <location>
        <begin position="22"/>
        <end position="98"/>
    </location>
</feature>
<proteinExistence type="predicted"/>
<dbReference type="EMBL" id="ML211243">
    <property type="protein sequence ID" value="TFK85621.1"/>
    <property type="molecule type" value="Genomic_DNA"/>
</dbReference>
<name>A0A5C3P820_9APHY</name>
<dbReference type="PANTHER" id="PTHR47338">
    <property type="entry name" value="ZN(II)2CYS6 TRANSCRIPTION FACTOR (EUROFUNG)-RELATED"/>
    <property type="match status" value="1"/>
</dbReference>
<evidence type="ECO:0000256" key="3">
    <source>
        <dbReference type="ARBA" id="ARBA00023015"/>
    </source>
</evidence>
<organism evidence="8 9">
    <name type="scientific">Polyporus arcularius HHB13444</name>
    <dbReference type="NCBI Taxonomy" id="1314778"/>
    <lineage>
        <taxon>Eukaryota</taxon>
        <taxon>Fungi</taxon>
        <taxon>Dikarya</taxon>
        <taxon>Basidiomycota</taxon>
        <taxon>Agaricomycotina</taxon>
        <taxon>Agaricomycetes</taxon>
        <taxon>Polyporales</taxon>
        <taxon>Polyporaceae</taxon>
        <taxon>Polyporus</taxon>
    </lineage>
</organism>
<evidence type="ECO:0000313" key="9">
    <source>
        <dbReference type="Proteomes" id="UP000308197"/>
    </source>
</evidence>
<evidence type="ECO:0000256" key="5">
    <source>
        <dbReference type="ARBA" id="ARBA00023242"/>
    </source>
</evidence>
<dbReference type="Gene3D" id="4.10.240.10">
    <property type="entry name" value="Zn(2)-C6 fungal-type DNA-binding domain"/>
    <property type="match status" value="1"/>
</dbReference>
<dbReference type="Pfam" id="PF00172">
    <property type="entry name" value="Zn_clus"/>
    <property type="match status" value="1"/>
</dbReference>
<feature type="compositionally biased region" description="Low complexity" evidence="6">
    <location>
        <begin position="60"/>
        <end position="75"/>
    </location>
</feature>
<keyword evidence="9" id="KW-1185">Reference proteome</keyword>
<keyword evidence="2" id="KW-0479">Metal-binding</keyword>
<dbReference type="Proteomes" id="UP000308197">
    <property type="component" value="Unassembled WGS sequence"/>
</dbReference>
<dbReference type="InParanoid" id="A0A5C3P820"/>
<dbReference type="InterPro" id="IPR050815">
    <property type="entry name" value="TF_fung"/>
</dbReference>
<feature type="compositionally biased region" description="Polar residues" evidence="6">
    <location>
        <begin position="22"/>
        <end position="42"/>
    </location>
</feature>
<dbReference type="PROSITE" id="PS50048">
    <property type="entry name" value="ZN2_CY6_FUNGAL_2"/>
    <property type="match status" value="1"/>
</dbReference>
<evidence type="ECO:0000256" key="4">
    <source>
        <dbReference type="ARBA" id="ARBA00023163"/>
    </source>
</evidence>
<dbReference type="CDD" id="cd00067">
    <property type="entry name" value="GAL4"/>
    <property type="match status" value="1"/>
</dbReference>
<evidence type="ECO:0000256" key="1">
    <source>
        <dbReference type="ARBA" id="ARBA00004123"/>
    </source>
</evidence>
<evidence type="ECO:0000313" key="8">
    <source>
        <dbReference type="EMBL" id="TFK85621.1"/>
    </source>
</evidence>
<dbReference type="GO" id="GO:0005634">
    <property type="term" value="C:nucleus"/>
    <property type="evidence" value="ECO:0007669"/>
    <property type="project" value="UniProtKB-SubCell"/>
</dbReference>
<evidence type="ECO:0000259" key="7">
    <source>
        <dbReference type="PROSITE" id="PS50048"/>
    </source>
</evidence>
<evidence type="ECO:0000256" key="2">
    <source>
        <dbReference type="ARBA" id="ARBA00022723"/>
    </source>
</evidence>
<evidence type="ECO:0000256" key="6">
    <source>
        <dbReference type="SAM" id="MobiDB-lite"/>
    </source>
</evidence>
<feature type="domain" description="Zn(2)-C6 fungal-type" evidence="7">
    <location>
        <begin position="106"/>
        <end position="139"/>
    </location>
</feature>
<dbReference type="STRING" id="1314778.A0A5C3P820"/>
<keyword evidence="4" id="KW-0804">Transcription</keyword>
<dbReference type="SMART" id="SM00066">
    <property type="entry name" value="GAL4"/>
    <property type="match status" value="1"/>
</dbReference>
<keyword evidence="5" id="KW-0539">Nucleus</keyword>
<dbReference type="GO" id="GO:0008270">
    <property type="term" value="F:zinc ion binding"/>
    <property type="evidence" value="ECO:0007669"/>
    <property type="project" value="InterPro"/>
</dbReference>
<dbReference type="InterPro" id="IPR036864">
    <property type="entry name" value="Zn2-C6_fun-type_DNA-bd_sf"/>
</dbReference>
<dbReference type="PANTHER" id="PTHR47338:SF5">
    <property type="entry name" value="ZN(II)2CYS6 TRANSCRIPTION FACTOR (EUROFUNG)"/>
    <property type="match status" value="1"/>
</dbReference>
<accession>A0A5C3P820</accession>
<dbReference type="InterPro" id="IPR001138">
    <property type="entry name" value="Zn2Cys6_DnaBD"/>
</dbReference>
<feature type="compositionally biased region" description="Acidic residues" evidence="6">
    <location>
        <begin position="211"/>
        <end position="221"/>
    </location>
</feature>
<protein>
    <recommendedName>
        <fullName evidence="7">Zn(2)-C6 fungal-type domain-containing protein</fullName>
    </recommendedName>
</protein>
<dbReference type="GO" id="GO:0000981">
    <property type="term" value="F:DNA-binding transcription factor activity, RNA polymerase II-specific"/>
    <property type="evidence" value="ECO:0007669"/>
    <property type="project" value="InterPro"/>
</dbReference>
<keyword evidence="3" id="KW-0805">Transcription regulation</keyword>
<feature type="region of interest" description="Disordered" evidence="6">
    <location>
        <begin position="443"/>
        <end position="463"/>
    </location>
</feature>
<sequence>MSGQVAVDASIFWLDSMTGDGSHSNLDTTIGSEPFHSNSSPIPTAADSFTYANSAQSNPSGNCGASSSKAGSGTKPPRRRIRPKIALDSSQPLTAQGKPRARVYVACEQCRTRKTRCDGAKPVCYNCQKRPPEVGECSYEGQPKRRGQDKQPGTRVRASTTRRPAKRKRVSGGGENQESESDSVAHRSGVDDGQSSSHLHPSFEHFPGLSSDDEDSAEEYDPFPLVDLDRPSADAEIDLGRYREELSIPARPSLQFTRETWWDALLTFYFTEDASTEIDMIAQQRTSSVQRVVGDLRALFHSSIYWVSFINLPRFFDSLLNTTKRSAMQPSLVLSAVAVGKFAQSSEAEQGAKGRAKAFKLLDLAHSSLEASLASGWVDFGLIQAAWLLVYFEVQSHPRQSVERGRSSLLLLDSLIRLFSLTTLDADLKEVCDALHTSTNAPSTFPSIPPSQHSFPSTAMPSCTGTAEPGPGFFHSPVANLFSAGPSFMAASSTAYCTPPSEPLVPDNITLGSSTSPPPAGSTCNCFALSLGHNNPSIRGIAPSWAGTLIWPDHVSEGEFRKEECRRLVWASVMVTASMNSYSAVLEDVKKNALWIKDPRNYALLFPGEALAIHGVPMQANNVWTLYLRSMLLLHSCVRKRADVSTNEFERAQFAMNAWLEIDALENALNQHTCDLERNFGYQAREMIFSARMCVSHEFQRYIPQVATNGRLFYRDKAESWLRVRMVMAERMWQNLLAGIHAPALDYRKPLLIYWFMSHVIKALVLWRADPTLTIALEASKTFVKRAEYLMMFWPSPEQRREWQKMRYELVEACIKSGIAPPEASLPSPIPRMQRTDAA</sequence>
<reference evidence="8 9" key="1">
    <citation type="journal article" date="2019" name="Nat. Ecol. Evol.">
        <title>Megaphylogeny resolves global patterns of mushroom evolution.</title>
        <authorList>
            <person name="Varga T."/>
            <person name="Krizsan K."/>
            <person name="Foldi C."/>
            <person name="Dima B."/>
            <person name="Sanchez-Garcia M."/>
            <person name="Sanchez-Ramirez S."/>
            <person name="Szollosi G.J."/>
            <person name="Szarkandi J.G."/>
            <person name="Papp V."/>
            <person name="Albert L."/>
            <person name="Andreopoulos W."/>
            <person name="Angelini C."/>
            <person name="Antonin V."/>
            <person name="Barry K.W."/>
            <person name="Bougher N.L."/>
            <person name="Buchanan P."/>
            <person name="Buyck B."/>
            <person name="Bense V."/>
            <person name="Catcheside P."/>
            <person name="Chovatia M."/>
            <person name="Cooper J."/>
            <person name="Damon W."/>
            <person name="Desjardin D."/>
            <person name="Finy P."/>
            <person name="Geml J."/>
            <person name="Haridas S."/>
            <person name="Hughes K."/>
            <person name="Justo A."/>
            <person name="Karasinski D."/>
            <person name="Kautmanova I."/>
            <person name="Kiss B."/>
            <person name="Kocsube S."/>
            <person name="Kotiranta H."/>
            <person name="LaButti K.M."/>
            <person name="Lechner B.E."/>
            <person name="Liimatainen K."/>
            <person name="Lipzen A."/>
            <person name="Lukacs Z."/>
            <person name="Mihaltcheva S."/>
            <person name="Morgado L.N."/>
            <person name="Niskanen T."/>
            <person name="Noordeloos M.E."/>
            <person name="Ohm R.A."/>
            <person name="Ortiz-Santana B."/>
            <person name="Ovrebo C."/>
            <person name="Racz N."/>
            <person name="Riley R."/>
            <person name="Savchenko A."/>
            <person name="Shiryaev A."/>
            <person name="Soop K."/>
            <person name="Spirin V."/>
            <person name="Szebenyi C."/>
            <person name="Tomsovsky M."/>
            <person name="Tulloss R.E."/>
            <person name="Uehling J."/>
            <person name="Grigoriev I.V."/>
            <person name="Vagvolgyi C."/>
            <person name="Papp T."/>
            <person name="Martin F.M."/>
            <person name="Miettinen O."/>
            <person name="Hibbett D.S."/>
            <person name="Nagy L.G."/>
        </authorList>
    </citation>
    <scope>NUCLEOTIDE SEQUENCE [LARGE SCALE GENOMIC DNA]</scope>
    <source>
        <strain evidence="8 9">HHB13444</strain>
    </source>
</reference>
<comment type="subcellular location">
    <subcellularLocation>
        <location evidence="1">Nucleus</location>
    </subcellularLocation>
</comment>
<feature type="compositionally biased region" description="Polar residues" evidence="6">
    <location>
        <begin position="50"/>
        <end position="59"/>
    </location>
</feature>
<dbReference type="AlphaFoldDB" id="A0A5C3P820"/>
<dbReference type="SUPFAM" id="SSF57701">
    <property type="entry name" value="Zn2/Cys6 DNA-binding domain"/>
    <property type="match status" value="1"/>
</dbReference>